<keyword evidence="2" id="KW-1185">Reference proteome</keyword>
<gene>
    <name evidence="1" type="ORF">D3871_11390</name>
</gene>
<dbReference type="AlphaFoldDB" id="A0A3A3FWN3"/>
<dbReference type="SUPFAM" id="SSF47413">
    <property type="entry name" value="lambda repressor-like DNA-binding domains"/>
    <property type="match status" value="1"/>
</dbReference>
<dbReference type="Pfam" id="PF15943">
    <property type="entry name" value="YdaS_toxin"/>
    <property type="match status" value="1"/>
</dbReference>
<dbReference type="InterPro" id="IPR010982">
    <property type="entry name" value="Lambda_DNA-bd_dom_sf"/>
</dbReference>
<evidence type="ECO:0000313" key="1">
    <source>
        <dbReference type="EMBL" id="RJF99048.1"/>
    </source>
</evidence>
<name>A0A3A3FWN3_9BURK</name>
<dbReference type="OrthoDB" id="6446140at2"/>
<comment type="caution">
    <text evidence="1">The sequence shown here is derived from an EMBL/GenBank/DDBJ whole genome shotgun (WGS) entry which is preliminary data.</text>
</comment>
<protein>
    <submittedName>
        <fullName evidence="1">Cro/Cl family transcriptional regulator</fullName>
    </submittedName>
</protein>
<dbReference type="EMBL" id="QYUO01000001">
    <property type="protein sequence ID" value="RJF99048.1"/>
    <property type="molecule type" value="Genomic_DNA"/>
</dbReference>
<sequence>MTESEALQKAIEIVGSATALASALDLTKGAISQWKDEGRKIPAEHCPTIERVTAGQVKCEDLRPDVDWSVLRASPGPQTPMATDKRQ</sequence>
<dbReference type="RefSeq" id="WP_119768994.1">
    <property type="nucleotide sequence ID" value="NZ_QYUO01000001.1"/>
</dbReference>
<accession>A0A3A3FWN3</accession>
<dbReference type="Gene3D" id="1.10.260.40">
    <property type="entry name" value="lambda repressor-like DNA-binding domains"/>
    <property type="match status" value="1"/>
</dbReference>
<evidence type="ECO:0000313" key="2">
    <source>
        <dbReference type="Proteomes" id="UP000265955"/>
    </source>
</evidence>
<dbReference type="InterPro" id="IPR031856">
    <property type="entry name" value="YdaS_toxin-like"/>
</dbReference>
<dbReference type="Proteomes" id="UP000265955">
    <property type="component" value="Unassembled WGS sequence"/>
</dbReference>
<organism evidence="1 2">
    <name type="scientific">Noviherbaspirillum saxi</name>
    <dbReference type="NCBI Taxonomy" id="2320863"/>
    <lineage>
        <taxon>Bacteria</taxon>
        <taxon>Pseudomonadati</taxon>
        <taxon>Pseudomonadota</taxon>
        <taxon>Betaproteobacteria</taxon>
        <taxon>Burkholderiales</taxon>
        <taxon>Oxalobacteraceae</taxon>
        <taxon>Noviherbaspirillum</taxon>
    </lineage>
</organism>
<reference evidence="2" key="1">
    <citation type="submission" date="2018-09" db="EMBL/GenBank/DDBJ databases">
        <authorList>
            <person name="Zhu H."/>
        </authorList>
    </citation>
    <scope>NUCLEOTIDE SEQUENCE [LARGE SCALE GENOMIC DNA]</scope>
    <source>
        <strain evidence="2">K1R23-30</strain>
    </source>
</reference>
<proteinExistence type="predicted"/>
<dbReference type="GO" id="GO:0003677">
    <property type="term" value="F:DNA binding"/>
    <property type="evidence" value="ECO:0007669"/>
    <property type="project" value="InterPro"/>
</dbReference>